<sequence>MDMDFSPEDLAFQKEVRAFLDDKLNARLREGAANTPSVFTEPDITREWQAILAEKGWLATSWPVEDGGPGWTPTQKYIFEKECAIAGAPSLPILGLRLVGPVICHFGTPEQKARFLPRIISGEDYWCQGYSEPGAGSDLAAVKTRAERVGDKYVVNGSKIWTTHAHHANWIFALVRTDPTVQKQRGISFLLIPMEQPGVSVSPIVTMANDHEVNATFFDNAETPADNLIGEEGQGWTIAKFLLENERGGSCAAPALLAKLDRIERWAREEASGTNGAMIHDPNISQRLARLRLEAQAFEVTELRILAELAKGRPAGPQTSLVKLTSSNLRQQIDELAVDLFGYDGLQLPVTRPLYGNEAPEFVGSRAAQLSMPAYLNGRAYTIFGGSDEVQKTIIAKQVLGL</sequence>
<gene>
    <name evidence="10" type="ORF">NSE01_30620</name>
</gene>
<evidence type="ECO:0000313" key="11">
    <source>
        <dbReference type="Proteomes" id="UP000321464"/>
    </source>
</evidence>
<comment type="cofactor">
    <cofactor evidence="1 6">
        <name>FAD</name>
        <dbReference type="ChEBI" id="CHEBI:57692"/>
    </cofactor>
</comment>
<comment type="similarity">
    <text evidence="2 6">Belongs to the acyl-CoA dehydrogenase family.</text>
</comment>
<feature type="domain" description="Acyl-CoA dehydrogenase/oxidase C-terminal" evidence="7">
    <location>
        <begin position="233"/>
        <end position="400"/>
    </location>
</feature>
<evidence type="ECO:0000256" key="1">
    <source>
        <dbReference type="ARBA" id="ARBA00001974"/>
    </source>
</evidence>
<evidence type="ECO:0000256" key="5">
    <source>
        <dbReference type="ARBA" id="ARBA00023002"/>
    </source>
</evidence>
<dbReference type="SUPFAM" id="SSF47203">
    <property type="entry name" value="Acyl-CoA dehydrogenase C-terminal domain-like"/>
    <property type="match status" value="1"/>
</dbReference>
<dbReference type="Pfam" id="PF02770">
    <property type="entry name" value="Acyl-CoA_dh_M"/>
    <property type="match status" value="1"/>
</dbReference>
<keyword evidence="5 6" id="KW-0560">Oxidoreductase</keyword>
<feature type="domain" description="Acyl-CoA dehydrogenase/oxidase N-terminal" evidence="9">
    <location>
        <begin position="7"/>
        <end position="123"/>
    </location>
</feature>
<protein>
    <submittedName>
        <fullName evidence="10">Acyl-CoA dehydrogenase</fullName>
    </submittedName>
</protein>
<dbReference type="InterPro" id="IPR013786">
    <property type="entry name" value="AcylCoA_DH/ox_N"/>
</dbReference>
<dbReference type="Gene3D" id="1.20.140.10">
    <property type="entry name" value="Butyryl-CoA Dehydrogenase, subunit A, domain 3"/>
    <property type="match status" value="1"/>
</dbReference>
<dbReference type="InterPro" id="IPR052161">
    <property type="entry name" value="Mycobact_Acyl-CoA_DH"/>
</dbReference>
<dbReference type="InterPro" id="IPR036250">
    <property type="entry name" value="AcylCo_DH-like_C"/>
</dbReference>
<dbReference type="GO" id="GO:0050660">
    <property type="term" value="F:flavin adenine dinucleotide binding"/>
    <property type="evidence" value="ECO:0007669"/>
    <property type="project" value="InterPro"/>
</dbReference>
<evidence type="ECO:0000256" key="4">
    <source>
        <dbReference type="ARBA" id="ARBA00022827"/>
    </source>
</evidence>
<evidence type="ECO:0000256" key="3">
    <source>
        <dbReference type="ARBA" id="ARBA00022630"/>
    </source>
</evidence>
<dbReference type="GO" id="GO:0016627">
    <property type="term" value="F:oxidoreductase activity, acting on the CH-CH group of donors"/>
    <property type="evidence" value="ECO:0007669"/>
    <property type="project" value="InterPro"/>
</dbReference>
<dbReference type="EMBL" id="BJYR01000020">
    <property type="protein sequence ID" value="GEO01230.1"/>
    <property type="molecule type" value="Genomic_DNA"/>
</dbReference>
<reference evidence="10 11" key="1">
    <citation type="submission" date="2019-07" db="EMBL/GenBank/DDBJ databases">
        <title>Whole genome shotgun sequence of Novosphingobium sediminis NBRC 106119.</title>
        <authorList>
            <person name="Hosoyama A."/>
            <person name="Uohara A."/>
            <person name="Ohji S."/>
            <person name="Ichikawa N."/>
        </authorList>
    </citation>
    <scope>NUCLEOTIDE SEQUENCE [LARGE SCALE GENOMIC DNA]</scope>
    <source>
        <strain evidence="10 11">NBRC 106119</strain>
    </source>
</reference>
<dbReference type="Proteomes" id="UP000321464">
    <property type="component" value="Unassembled WGS sequence"/>
</dbReference>
<evidence type="ECO:0000313" key="10">
    <source>
        <dbReference type="EMBL" id="GEO01230.1"/>
    </source>
</evidence>
<name>A0A512ANE9_9SPHN</name>
<evidence type="ECO:0000259" key="9">
    <source>
        <dbReference type="Pfam" id="PF02771"/>
    </source>
</evidence>
<proteinExistence type="inferred from homology"/>
<dbReference type="Pfam" id="PF02771">
    <property type="entry name" value="Acyl-CoA_dh_N"/>
    <property type="match status" value="1"/>
</dbReference>
<dbReference type="AlphaFoldDB" id="A0A512ANE9"/>
<dbReference type="Gene3D" id="1.10.540.10">
    <property type="entry name" value="Acyl-CoA dehydrogenase/oxidase, N-terminal domain"/>
    <property type="match status" value="1"/>
</dbReference>
<evidence type="ECO:0000256" key="6">
    <source>
        <dbReference type="RuleBase" id="RU362125"/>
    </source>
</evidence>
<dbReference type="Gene3D" id="2.40.110.10">
    <property type="entry name" value="Butyryl-CoA Dehydrogenase, subunit A, domain 2"/>
    <property type="match status" value="1"/>
</dbReference>
<dbReference type="Pfam" id="PF00441">
    <property type="entry name" value="Acyl-CoA_dh_1"/>
    <property type="match status" value="1"/>
</dbReference>
<evidence type="ECO:0000256" key="2">
    <source>
        <dbReference type="ARBA" id="ARBA00009347"/>
    </source>
</evidence>
<keyword evidence="11" id="KW-1185">Reference proteome</keyword>
<dbReference type="RefSeq" id="WP_147160555.1">
    <property type="nucleotide sequence ID" value="NZ_BJYR01000020.1"/>
</dbReference>
<keyword evidence="3 6" id="KW-0285">Flavoprotein</keyword>
<dbReference type="GO" id="GO:0005886">
    <property type="term" value="C:plasma membrane"/>
    <property type="evidence" value="ECO:0007669"/>
    <property type="project" value="TreeGrafter"/>
</dbReference>
<dbReference type="SUPFAM" id="SSF56645">
    <property type="entry name" value="Acyl-CoA dehydrogenase NM domain-like"/>
    <property type="match status" value="1"/>
</dbReference>
<dbReference type="PANTHER" id="PTHR43292:SF3">
    <property type="entry name" value="ACYL-COA DEHYDROGENASE FADE29"/>
    <property type="match status" value="1"/>
</dbReference>
<dbReference type="InterPro" id="IPR009100">
    <property type="entry name" value="AcylCoA_DH/oxidase_NM_dom_sf"/>
</dbReference>
<dbReference type="OrthoDB" id="9780544at2"/>
<organism evidence="10 11">
    <name type="scientific">Novosphingobium sediminis</name>
    <dbReference type="NCBI Taxonomy" id="707214"/>
    <lineage>
        <taxon>Bacteria</taxon>
        <taxon>Pseudomonadati</taxon>
        <taxon>Pseudomonadota</taxon>
        <taxon>Alphaproteobacteria</taxon>
        <taxon>Sphingomonadales</taxon>
        <taxon>Sphingomonadaceae</taxon>
        <taxon>Novosphingobium</taxon>
    </lineage>
</organism>
<accession>A0A512ANE9</accession>
<dbReference type="InterPro" id="IPR006091">
    <property type="entry name" value="Acyl-CoA_Oxase/DH_mid-dom"/>
</dbReference>
<dbReference type="InterPro" id="IPR009075">
    <property type="entry name" value="AcylCo_DH/oxidase_C"/>
</dbReference>
<dbReference type="InterPro" id="IPR046373">
    <property type="entry name" value="Acyl-CoA_Oxase/DH_mid-dom_sf"/>
</dbReference>
<evidence type="ECO:0000259" key="7">
    <source>
        <dbReference type="Pfam" id="PF00441"/>
    </source>
</evidence>
<keyword evidence="4 6" id="KW-0274">FAD</keyword>
<evidence type="ECO:0000259" key="8">
    <source>
        <dbReference type="Pfam" id="PF02770"/>
    </source>
</evidence>
<dbReference type="InterPro" id="IPR037069">
    <property type="entry name" value="AcylCoA_DH/ox_N_sf"/>
</dbReference>
<comment type="caution">
    <text evidence="10">The sequence shown here is derived from an EMBL/GenBank/DDBJ whole genome shotgun (WGS) entry which is preliminary data.</text>
</comment>
<feature type="domain" description="Acyl-CoA oxidase/dehydrogenase middle" evidence="8">
    <location>
        <begin position="127"/>
        <end position="220"/>
    </location>
</feature>
<dbReference type="PANTHER" id="PTHR43292">
    <property type="entry name" value="ACYL-COA DEHYDROGENASE"/>
    <property type="match status" value="1"/>
</dbReference>